<evidence type="ECO:0000259" key="3">
    <source>
        <dbReference type="PROSITE" id="PS50977"/>
    </source>
</evidence>
<dbReference type="SUPFAM" id="SSF46689">
    <property type="entry name" value="Homeodomain-like"/>
    <property type="match status" value="1"/>
</dbReference>
<dbReference type="Pfam" id="PF00440">
    <property type="entry name" value="TetR_N"/>
    <property type="match status" value="1"/>
</dbReference>
<gene>
    <name evidence="4" type="ORF">ACWI_00970</name>
</gene>
<dbReference type="AlphaFoldDB" id="A0A1F2PN80"/>
<dbReference type="InterPro" id="IPR009057">
    <property type="entry name" value="Homeodomain-like_sf"/>
</dbReference>
<dbReference type="PANTHER" id="PTHR43479">
    <property type="entry name" value="ACREF/ENVCD OPERON REPRESSOR-RELATED"/>
    <property type="match status" value="1"/>
</dbReference>
<dbReference type="EMBL" id="LKEU01000010">
    <property type="protein sequence ID" value="OFV72191.1"/>
    <property type="molecule type" value="Genomic_DNA"/>
</dbReference>
<dbReference type="InterPro" id="IPR050624">
    <property type="entry name" value="HTH-type_Tx_Regulator"/>
</dbReference>
<proteinExistence type="predicted"/>
<dbReference type="InterPro" id="IPR001647">
    <property type="entry name" value="HTH_TetR"/>
</dbReference>
<evidence type="ECO:0000313" key="4">
    <source>
        <dbReference type="EMBL" id="OFV72191.1"/>
    </source>
</evidence>
<dbReference type="GO" id="GO:0003677">
    <property type="term" value="F:DNA binding"/>
    <property type="evidence" value="ECO:0007669"/>
    <property type="project" value="UniProtKB-UniRule"/>
</dbReference>
<comment type="caution">
    <text evidence="4">The sequence shown here is derived from an EMBL/GenBank/DDBJ whole genome shotgun (WGS) entry which is preliminary data.</text>
</comment>
<feature type="DNA-binding region" description="H-T-H motif" evidence="2">
    <location>
        <begin position="32"/>
        <end position="51"/>
    </location>
</feature>
<dbReference type="Proteomes" id="UP000176244">
    <property type="component" value="Unassembled WGS sequence"/>
</dbReference>
<dbReference type="PANTHER" id="PTHR43479:SF11">
    <property type="entry name" value="ACREF_ENVCD OPERON REPRESSOR-RELATED"/>
    <property type="match status" value="1"/>
</dbReference>
<accession>A0A1F2PN80</accession>
<feature type="domain" description="HTH tetR-type" evidence="3">
    <location>
        <begin position="10"/>
        <end position="69"/>
    </location>
</feature>
<dbReference type="PRINTS" id="PR00455">
    <property type="entry name" value="HTHTETR"/>
</dbReference>
<name>A0A1F2PN80_9FIRM</name>
<sequence length="192" mass="22304">MKTKRQIQKEATRKLILDTAYQVYASEGFSATTNQIARAANLSHGTIFVHFPTVENLIICLLERFGLEINAQFHLLAEKDESLETFLAAHISVLIRYEDFYKRLISEINVLPQEAKYVFINIQSVVSFHLNQVIERDQEKETIKEIPMHIVFNSWLGLIHYYLTNSYLFAAGSVLTDHKDELILNYIKLIRK</sequence>
<dbReference type="STRING" id="52694.ACWI_00970"/>
<dbReference type="Gene3D" id="1.10.357.10">
    <property type="entry name" value="Tetracycline Repressor, domain 2"/>
    <property type="match status" value="1"/>
</dbReference>
<dbReference type="Gene3D" id="1.10.10.60">
    <property type="entry name" value="Homeodomain-like"/>
    <property type="match status" value="1"/>
</dbReference>
<dbReference type="PROSITE" id="PS50977">
    <property type="entry name" value="HTH_TETR_2"/>
    <property type="match status" value="1"/>
</dbReference>
<protein>
    <submittedName>
        <fullName evidence="4">DNA-binding transcriptional repressor AcrR</fullName>
    </submittedName>
</protein>
<evidence type="ECO:0000256" key="2">
    <source>
        <dbReference type="PROSITE-ProRule" id="PRU00335"/>
    </source>
</evidence>
<dbReference type="RefSeq" id="WP_070369489.1">
    <property type="nucleotide sequence ID" value="NZ_LKEU01000010.1"/>
</dbReference>
<evidence type="ECO:0000313" key="5">
    <source>
        <dbReference type="Proteomes" id="UP000176244"/>
    </source>
</evidence>
<evidence type="ECO:0000256" key="1">
    <source>
        <dbReference type="ARBA" id="ARBA00023125"/>
    </source>
</evidence>
<reference evidence="4 5" key="1">
    <citation type="submission" date="2015-09" db="EMBL/GenBank/DDBJ databases">
        <title>Genome sequence of Acetobacterium wieringae DSM 1911.</title>
        <authorList>
            <person name="Poehlein A."/>
            <person name="Bengelsdorf F.R."/>
            <person name="Schiel-Bengelsdorf B."/>
            <person name="Duerre P."/>
            <person name="Daniel R."/>
        </authorList>
    </citation>
    <scope>NUCLEOTIDE SEQUENCE [LARGE SCALE GENOMIC DNA]</scope>
    <source>
        <strain evidence="4 5">DSM 1911</strain>
    </source>
</reference>
<dbReference type="OrthoDB" id="9780824at2"/>
<organism evidence="4 5">
    <name type="scientific">Acetobacterium wieringae</name>
    <dbReference type="NCBI Taxonomy" id="52694"/>
    <lineage>
        <taxon>Bacteria</taxon>
        <taxon>Bacillati</taxon>
        <taxon>Bacillota</taxon>
        <taxon>Clostridia</taxon>
        <taxon>Eubacteriales</taxon>
        <taxon>Eubacteriaceae</taxon>
        <taxon>Acetobacterium</taxon>
    </lineage>
</organism>
<keyword evidence="1 2" id="KW-0238">DNA-binding</keyword>